<protein>
    <submittedName>
        <fullName evidence="3">Uncharacterized protein</fullName>
    </submittedName>
</protein>
<organism evidence="2 3">
    <name type="scientific">Steinernema glaseri</name>
    <dbReference type="NCBI Taxonomy" id="37863"/>
    <lineage>
        <taxon>Eukaryota</taxon>
        <taxon>Metazoa</taxon>
        <taxon>Ecdysozoa</taxon>
        <taxon>Nematoda</taxon>
        <taxon>Chromadorea</taxon>
        <taxon>Rhabditida</taxon>
        <taxon>Tylenchina</taxon>
        <taxon>Panagrolaimomorpha</taxon>
        <taxon>Strongyloidoidea</taxon>
        <taxon>Steinernematidae</taxon>
        <taxon>Steinernema</taxon>
    </lineage>
</organism>
<evidence type="ECO:0000313" key="2">
    <source>
        <dbReference type="Proteomes" id="UP000095287"/>
    </source>
</evidence>
<proteinExistence type="predicted"/>
<dbReference type="Proteomes" id="UP000095287">
    <property type="component" value="Unplaced"/>
</dbReference>
<sequence>MKLPAFEAAEAHRPDEVRRTGREPGSLIAVIIGQFDKDDACDGHRERTCTGSQPGNVEMIDERRQTAHLNLFPYSAPFPPTVHFIWLRSRHQSLASCFHDRLSETIFRCTRNPYNYWVFASLSDALL</sequence>
<evidence type="ECO:0000313" key="3">
    <source>
        <dbReference type="WBParaSite" id="L893_g2721.t1"/>
    </source>
</evidence>
<feature type="compositionally biased region" description="Basic and acidic residues" evidence="1">
    <location>
        <begin position="9"/>
        <end position="20"/>
    </location>
</feature>
<name>A0A1I7ZJN5_9BILA</name>
<reference evidence="3" key="1">
    <citation type="submission" date="2016-11" db="UniProtKB">
        <authorList>
            <consortium name="WormBaseParasite"/>
        </authorList>
    </citation>
    <scope>IDENTIFICATION</scope>
</reference>
<evidence type="ECO:0000256" key="1">
    <source>
        <dbReference type="SAM" id="MobiDB-lite"/>
    </source>
</evidence>
<feature type="region of interest" description="Disordered" evidence="1">
    <location>
        <begin position="1"/>
        <end position="20"/>
    </location>
</feature>
<keyword evidence="2" id="KW-1185">Reference proteome</keyword>
<dbReference type="AlphaFoldDB" id="A0A1I7ZJN5"/>
<accession>A0A1I7ZJN5</accession>
<dbReference type="WBParaSite" id="L893_g2721.t1">
    <property type="protein sequence ID" value="L893_g2721.t1"/>
    <property type="gene ID" value="L893_g2721"/>
</dbReference>